<keyword evidence="2" id="KW-0449">Lipoprotein</keyword>
<evidence type="ECO:0000313" key="3">
    <source>
        <dbReference type="Proteomes" id="UP000488936"/>
    </source>
</evidence>
<feature type="chain" id="PRO_5029830612" evidence="1">
    <location>
        <begin position="21"/>
        <end position="490"/>
    </location>
</feature>
<name>A0A7K1GLF0_9FLAO</name>
<comment type="caution">
    <text evidence="2">The sequence shown here is derived from an EMBL/GenBank/DDBJ whole genome shotgun (WGS) entry which is preliminary data.</text>
</comment>
<protein>
    <submittedName>
        <fullName evidence="2">SusD/RagB family nutrient-binding outer membrane lipoprotein</fullName>
    </submittedName>
</protein>
<dbReference type="Pfam" id="PF12771">
    <property type="entry name" value="SusD-like_2"/>
    <property type="match status" value="1"/>
</dbReference>
<dbReference type="Proteomes" id="UP000488936">
    <property type="component" value="Unassembled WGS sequence"/>
</dbReference>
<dbReference type="InterPro" id="IPR041662">
    <property type="entry name" value="SusD-like_2"/>
</dbReference>
<sequence>MKIYKKAILLLSAISTLVGCQDLDKLNENPNNIKDAEPYLLLTNVERSAFAMPGISKEYASRMIIMTDGENAYQFFKWTSGSFDKYEKLVEIQKMMEQAESRGEEAYVALGHFLKAKMYYDLTLTFGDIPFSESLKGEQDIQFPKYDTQEEVFDGILRELELASAKLDTSDIIKGDIIYEGDLTRWKKLISSFKLKVLMSLSNKENVKGMAIAQKFKGIYQGEVLMESNLDNGQLKFYDVAGSRYPQFNSSSYGSSMYMSSTFVDLLQELKDPRLFIYAQQTAKALEEGRPVSDFDSYNGGDPIVPYAENEKLVQTKNISKINSRYYADPTTEPNFILSYAELQFILAEASARGWISGDTKGFYERGIKASFSFYEKNAKQLGSYCSLDAVKQYLVGEKVAFKGGDINIELEQILTQKYIMMFHQSGWTAYYDYLRTGFPKLKIQEGVTAPTRWLYPNTEYNRNGNNLKEALQRQFGGDDNIRGSVWWLK</sequence>
<evidence type="ECO:0000256" key="1">
    <source>
        <dbReference type="SAM" id="SignalP"/>
    </source>
</evidence>
<dbReference type="RefSeq" id="WP_155035569.1">
    <property type="nucleotide sequence ID" value="NZ_JAYMMG010000013.1"/>
</dbReference>
<dbReference type="OrthoDB" id="725917at2"/>
<proteinExistence type="predicted"/>
<dbReference type="AlphaFoldDB" id="A0A7K1GLF0"/>
<keyword evidence="1" id="KW-0732">Signal</keyword>
<keyword evidence="3" id="KW-1185">Reference proteome</keyword>
<dbReference type="Gene3D" id="1.25.40.390">
    <property type="match status" value="1"/>
</dbReference>
<feature type="signal peptide" evidence="1">
    <location>
        <begin position="1"/>
        <end position="20"/>
    </location>
</feature>
<dbReference type="InterPro" id="IPR011990">
    <property type="entry name" value="TPR-like_helical_dom_sf"/>
</dbReference>
<organism evidence="2 3">
    <name type="scientific">Myroides pelagicus</name>
    <dbReference type="NCBI Taxonomy" id="270914"/>
    <lineage>
        <taxon>Bacteria</taxon>
        <taxon>Pseudomonadati</taxon>
        <taxon>Bacteroidota</taxon>
        <taxon>Flavobacteriia</taxon>
        <taxon>Flavobacteriales</taxon>
        <taxon>Flavobacteriaceae</taxon>
        <taxon>Myroides</taxon>
    </lineage>
</organism>
<accession>A0A7K1GLF0</accession>
<dbReference type="SUPFAM" id="SSF48452">
    <property type="entry name" value="TPR-like"/>
    <property type="match status" value="1"/>
</dbReference>
<dbReference type="PROSITE" id="PS51257">
    <property type="entry name" value="PROKAR_LIPOPROTEIN"/>
    <property type="match status" value="1"/>
</dbReference>
<dbReference type="EMBL" id="WMJY01000011">
    <property type="protein sequence ID" value="MTH29570.1"/>
    <property type="molecule type" value="Genomic_DNA"/>
</dbReference>
<gene>
    <name evidence="2" type="ORF">GJV77_06490</name>
</gene>
<evidence type="ECO:0000313" key="2">
    <source>
        <dbReference type="EMBL" id="MTH29570.1"/>
    </source>
</evidence>
<reference evidence="2 3" key="1">
    <citation type="journal article" date="2006" name="Int. J. Syst. Evol. Microbiol.">
        <title>Myroides pelagicus sp. nov., isolated from seawater in Thailand.</title>
        <authorList>
            <person name="Yoon J."/>
            <person name="Maneerat S."/>
            <person name="Kawai F."/>
            <person name="Yokota A."/>
        </authorList>
    </citation>
    <scope>NUCLEOTIDE SEQUENCE [LARGE SCALE GENOMIC DNA]</scope>
    <source>
        <strain evidence="2 3">SM1T</strain>
    </source>
</reference>